<dbReference type="InterPro" id="IPR017907">
    <property type="entry name" value="Znf_RING_CS"/>
</dbReference>
<evidence type="ECO:0000256" key="4">
    <source>
        <dbReference type="SAM" id="MobiDB-lite"/>
    </source>
</evidence>
<evidence type="ECO:0000256" key="2">
    <source>
        <dbReference type="ARBA" id="ARBA00022771"/>
    </source>
</evidence>
<evidence type="ECO:0000313" key="7">
    <source>
        <dbReference type="Proteomes" id="UP000054007"/>
    </source>
</evidence>
<feature type="domain" description="Zinc finger C3HC4 RING-type" evidence="5">
    <location>
        <begin position="139"/>
        <end position="168"/>
    </location>
</feature>
<reference evidence="6 7" key="1">
    <citation type="journal article" date="2015" name="Fungal Genet. Biol.">
        <title>Evolution of novel wood decay mechanisms in Agaricales revealed by the genome sequences of Fistulina hepatica and Cylindrobasidium torrendii.</title>
        <authorList>
            <person name="Floudas D."/>
            <person name="Held B.W."/>
            <person name="Riley R."/>
            <person name="Nagy L.G."/>
            <person name="Koehler G."/>
            <person name="Ransdell A.S."/>
            <person name="Younus H."/>
            <person name="Chow J."/>
            <person name="Chiniquy J."/>
            <person name="Lipzen A."/>
            <person name="Tritt A."/>
            <person name="Sun H."/>
            <person name="Haridas S."/>
            <person name="LaButti K."/>
            <person name="Ohm R.A."/>
            <person name="Kues U."/>
            <person name="Blanchette R.A."/>
            <person name="Grigoriev I.V."/>
            <person name="Minto R.E."/>
            <person name="Hibbett D.S."/>
        </authorList>
    </citation>
    <scope>NUCLEOTIDE SEQUENCE [LARGE SCALE GENOMIC DNA]</scope>
    <source>
        <strain evidence="6 7">FP15055 ss-10</strain>
    </source>
</reference>
<protein>
    <recommendedName>
        <fullName evidence="5">Zinc finger C3HC4 RING-type domain-containing protein</fullName>
    </recommendedName>
</protein>
<name>A0A0D7ASM1_9AGAR</name>
<keyword evidence="7" id="KW-1185">Reference proteome</keyword>
<evidence type="ECO:0000256" key="3">
    <source>
        <dbReference type="ARBA" id="ARBA00022833"/>
    </source>
</evidence>
<dbReference type="InterPro" id="IPR018957">
    <property type="entry name" value="Znf_C3HC4_RING-type"/>
</dbReference>
<evidence type="ECO:0000313" key="6">
    <source>
        <dbReference type="EMBL" id="KIY61358.1"/>
    </source>
</evidence>
<evidence type="ECO:0000259" key="5">
    <source>
        <dbReference type="Pfam" id="PF00097"/>
    </source>
</evidence>
<keyword evidence="3" id="KW-0862">Zinc</keyword>
<evidence type="ECO:0000256" key="1">
    <source>
        <dbReference type="ARBA" id="ARBA00022723"/>
    </source>
</evidence>
<accession>A0A0D7ASM1</accession>
<dbReference type="EMBL" id="KN880965">
    <property type="protein sequence ID" value="KIY61358.1"/>
    <property type="molecule type" value="Genomic_DNA"/>
</dbReference>
<dbReference type="OrthoDB" id="264917at2759"/>
<dbReference type="PROSITE" id="PS00518">
    <property type="entry name" value="ZF_RING_1"/>
    <property type="match status" value="1"/>
</dbReference>
<dbReference type="InterPro" id="IPR013083">
    <property type="entry name" value="Znf_RING/FYVE/PHD"/>
</dbReference>
<dbReference type="Proteomes" id="UP000054007">
    <property type="component" value="Unassembled WGS sequence"/>
</dbReference>
<organism evidence="6 7">
    <name type="scientific">Cylindrobasidium torrendii FP15055 ss-10</name>
    <dbReference type="NCBI Taxonomy" id="1314674"/>
    <lineage>
        <taxon>Eukaryota</taxon>
        <taxon>Fungi</taxon>
        <taxon>Dikarya</taxon>
        <taxon>Basidiomycota</taxon>
        <taxon>Agaricomycotina</taxon>
        <taxon>Agaricomycetes</taxon>
        <taxon>Agaricomycetidae</taxon>
        <taxon>Agaricales</taxon>
        <taxon>Marasmiineae</taxon>
        <taxon>Physalacriaceae</taxon>
        <taxon>Cylindrobasidium</taxon>
    </lineage>
</organism>
<keyword evidence="1" id="KW-0479">Metal-binding</keyword>
<feature type="region of interest" description="Disordered" evidence="4">
    <location>
        <begin position="1"/>
        <end position="42"/>
    </location>
</feature>
<dbReference type="GO" id="GO:0008270">
    <property type="term" value="F:zinc ion binding"/>
    <property type="evidence" value="ECO:0007669"/>
    <property type="project" value="UniProtKB-KW"/>
</dbReference>
<sequence>MAPRASKPALRSATVRPVPSKTPPSAPTACLSAHAKPQPGDDEELKKCQKQLVAWLRPWKTKSKPVTKNLTNHQRDGQALNETSVELSTTHGDALAMFESYQRQTAHVRELEKTARDNLALIEDLQAFFFLVRRDTSQNGTRLSCGHSLCAICLQTYREKGGKTCAECRQPIEFAATSLAFRNVSQALLEI</sequence>
<keyword evidence="2" id="KW-0863">Zinc-finger</keyword>
<dbReference type="SUPFAM" id="SSF57850">
    <property type="entry name" value="RING/U-box"/>
    <property type="match status" value="1"/>
</dbReference>
<gene>
    <name evidence="6" type="ORF">CYLTODRAFT_415491</name>
</gene>
<proteinExistence type="predicted"/>
<dbReference type="Pfam" id="PF00097">
    <property type="entry name" value="zf-C3HC4"/>
    <property type="match status" value="1"/>
</dbReference>
<dbReference type="Gene3D" id="3.30.40.10">
    <property type="entry name" value="Zinc/RING finger domain, C3HC4 (zinc finger)"/>
    <property type="match status" value="1"/>
</dbReference>
<dbReference type="AlphaFoldDB" id="A0A0D7ASM1"/>